<keyword evidence="1" id="KW-0812">Transmembrane</keyword>
<dbReference type="InterPro" id="IPR006938">
    <property type="entry name" value="DUF624"/>
</dbReference>
<dbReference type="Proteomes" id="UP000234956">
    <property type="component" value="Unassembled WGS sequence"/>
</dbReference>
<dbReference type="RefSeq" id="WP_058844173.1">
    <property type="nucleotide sequence ID" value="NZ_JAZBNI010000004.1"/>
</dbReference>
<dbReference type="Pfam" id="PF04854">
    <property type="entry name" value="DUF624"/>
    <property type="match status" value="1"/>
</dbReference>
<keyword evidence="1" id="KW-1133">Transmembrane helix</keyword>
<evidence type="ECO:0000313" key="2">
    <source>
        <dbReference type="EMBL" id="PKU53535.1"/>
    </source>
</evidence>
<name>A0A2I0V5G8_9BACI</name>
<keyword evidence="1" id="KW-0472">Membrane</keyword>
<comment type="caution">
    <text evidence="2">The sequence shown here is derived from an EMBL/GenBank/DDBJ whole genome shotgun (WGS) entry which is preliminary data.</text>
</comment>
<sequence>MYLEFEGWKSKLYWIVEWITLLAVLQILWTGLTLLGLVLFGLSPATVAMFTTLRKRLLGEDDLKRLVKIYWNTYKVEFIPSNKIGIILLGLGYFLIINFQIIITFNGILGLLLLTMFITISMLFGIILVNIFQLYAHYNLPSLRYFAASIIFSIAYPLQMISSIIGLAILYKIYSWIPGLLPFFGVSLTALFLTWMSSHIFKKEIEAEEQTNLPQYSGGGITS</sequence>
<evidence type="ECO:0000256" key="1">
    <source>
        <dbReference type="SAM" id="Phobius"/>
    </source>
</evidence>
<gene>
    <name evidence="2" type="ORF">CRI88_04220</name>
</gene>
<organism evidence="2 3">
    <name type="scientific">Lysinibacillus fusiformis</name>
    <dbReference type="NCBI Taxonomy" id="28031"/>
    <lineage>
        <taxon>Bacteria</taxon>
        <taxon>Bacillati</taxon>
        <taxon>Bacillota</taxon>
        <taxon>Bacilli</taxon>
        <taxon>Bacillales</taxon>
        <taxon>Bacillaceae</taxon>
        <taxon>Lysinibacillus</taxon>
    </lineage>
</organism>
<feature type="transmembrane region" description="Helical" evidence="1">
    <location>
        <begin position="84"/>
        <end position="103"/>
    </location>
</feature>
<accession>A0A2I0V5G8</accession>
<feature type="transmembrane region" description="Helical" evidence="1">
    <location>
        <begin position="109"/>
        <end position="133"/>
    </location>
</feature>
<proteinExistence type="predicted"/>
<feature type="transmembrane region" description="Helical" evidence="1">
    <location>
        <begin position="145"/>
        <end position="170"/>
    </location>
</feature>
<reference evidence="2 3" key="1">
    <citation type="submission" date="2017-10" db="EMBL/GenBank/DDBJ databases">
        <title>Draft genome of Lysinibacillus fusiformis strain Juneja, a laboratory-derived pathogen of Drosophila melanogaster.</title>
        <authorList>
            <person name="Smith B.R."/>
            <person name="Unckless R.L."/>
        </authorList>
    </citation>
    <scope>NUCLEOTIDE SEQUENCE [LARGE SCALE GENOMIC DNA]</scope>
    <source>
        <strain evidence="2 3">Juneja</strain>
    </source>
</reference>
<protein>
    <submittedName>
        <fullName evidence="2">DUF624 domain-containing protein</fullName>
    </submittedName>
</protein>
<evidence type="ECO:0000313" key="3">
    <source>
        <dbReference type="Proteomes" id="UP000234956"/>
    </source>
</evidence>
<feature type="transmembrane region" description="Helical" evidence="1">
    <location>
        <begin position="176"/>
        <end position="195"/>
    </location>
</feature>
<dbReference type="EMBL" id="PDFK01000001">
    <property type="protein sequence ID" value="PKU53535.1"/>
    <property type="molecule type" value="Genomic_DNA"/>
</dbReference>
<dbReference type="AlphaFoldDB" id="A0A2I0V5G8"/>